<dbReference type="OrthoDB" id="5581259at2759"/>
<keyword evidence="8" id="KW-1185">Reference proteome</keyword>
<name>A0A2P7YVY5_9PEZI</name>
<comment type="subcellular location">
    <subcellularLocation>
        <location evidence="1">Membrane</location>
        <topology evidence="1">Multi-pass membrane protein</topology>
    </subcellularLocation>
</comment>
<evidence type="ECO:0000256" key="6">
    <source>
        <dbReference type="SAM" id="Phobius"/>
    </source>
</evidence>
<evidence type="ECO:0000313" key="8">
    <source>
        <dbReference type="Proteomes" id="UP000243723"/>
    </source>
</evidence>
<reference evidence="7 8" key="1">
    <citation type="submission" date="2017-05" db="EMBL/GenBank/DDBJ databases">
        <title>Draft genome sequence of Elsinoe australis.</title>
        <authorList>
            <person name="Cheng Q."/>
        </authorList>
    </citation>
    <scope>NUCLEOTIDE SEQUENCE [LARGE SCALE GENOMIC DNA]</scope>
    <source>
        <strain evidence="7 8">NL1</strain>
    </source>
</reference>
<dbReference type="GO" id="GO:0005783">
    <property type="term" value="C:endoplasmic reticulum"/>
    <property type="evidence" value="ECO:0007669"/>
    <property type="project" value="TreeGrafter"/>
</dbReference>
<evidence type="ECO:0008006" key="9">
    <source>
        <dbReference type="Google" id="ProtNLM"/>
    </source>
</evidence>
<feature type="transmembrane region" description="Helical" evidence="6">
    <location>
        <begin position="182"/>
        <end position="203"/>
    </location>
</feature>
<comment type="similarity">
    <text evidence="2">Belongs to the PER33/POM33 family.</text>
</comment>
<proteinExistence type="inferred from homology"/>
<keyword evidence="5 6" id="KW-0472">Membrane</keyword>
<dbReference type="InterPro" id="IPR051645">
    <property type="entry name" value="PER33/POM33_regulator"/>
</dbReference>
<feature type="transmembrane region" description="Helical" evidence="6">
    <location>
        <begin position="25"/>
        <end position="48"/>
    </location>
</feature>
<protein>
    <recommendedName>
        <fullName evidence="9">Nucleoporin POM33</fullName>
    </recommendedName>
</protein>
<dbReference type="Proteomes" id="UP000243723">
    <property type="component" value="Unassembled WGS sequence"/>
</dbReference>
<keyword evidence="4 6" id="KW-1133">Transmembrane helix</keyword>
<evidence type="ECO:0000256" key="4">
    <source>
        <dbReference type="ARBA" id="ARBA00022989"/>
    </source>
</evidence>
<dbReference type="GO" id="GO:0016020">
    <property type="term" value="C:membrane"/>
    <property type="evidence" value="ECO:0007669"/>
    <property type="project" value="UniProtKB-SubCell"/>
</dbReference>
<dbReference type="PANTHER" id="PTHR12703:SF4">
    <property type="entry name" value="TRANSMEMBRANE PROTEIN 33"/>
    <property type="match status" value="1"/>
</dbReference>
<dbReference type="EMBL" id="NHZQ01000363">
    <property type="protein sequence ID" value="PSK40110.1"/>
    <property type="molecule type" value="Genomic_DNA"/>
</dbReference>
<dbReference type="GO" id="GO:0061024">
    <property type="term" value="P:membrane organization"/>
    <property type="evidence" value="ECO:0007669"/>
    <property type="project" value="TreeGrafter"/>
</dbReference>
<comment type="caution">
    <text evidence="7">The sequence shown here is derived from an EMBL/GenBank/DDBJ whole genome shotgun (WGS) entry which is preliminary data.</text>
</comment>
<accession>A0A2P7YVY5</accession>
<keyword evidence="3 6" id="KW-0812">Transmembrane</keyword>
<evidence type="ECO:0000256" key="5">
    <source>
        <dbReference type="ARBA" id="ARBA00023136"/>
    </source>
</evidence>
<dbReference type="PANTHER" id="PTHR12703">
    <property type="entry name" value="TRANSMEMBRANE PROTEIN 33"/>
    <property type="match status" value="1"/>
</dbReference>
<organism evidence="7 8">
    <name type="scientific">Elsinoe australis</name>
    <dbReference type="NCBI Taxonomy" id="40998"/>
    <lineage>
        <taxon>Eukaryota</taxon>
        <taxon>Fungi</taxon>
        <taxon>Dikarya</taxon>
        <taxon>Ascomycota</taxon>
        <taxon>Pezizomycotina</taxon>
        <taxon>Dothideomycetes</taxon>
        <taxon>Dothideomycetidae</taxon>
        <taxon>Myriangiales</taxon>
        <taxon>Elsinoaceae</taxon>
        <taxon>Elsinoe</taxon>
    </lineage>
</organism>
<dbReference type="STRING" id="40998.A0A2P7YVY5"/>
<evidence type="ECO:0000256" key="2">
    <source>
        <dbReference type="ARBA" id="ARBA00007322"/>
    </source>
</evidence>
<dbReference type="Pfam" id="PF03661">
    <property type="entry name" value="TMEM33_Pom33"/>
    <property type="match status" value="1"/>
</dbReference>
<sequence length="288" mass="31614">MAPPPPAQGATTQERLLQLASSLQFAWFAGHVTLLLTTLRFVLSYITFNSMSRWSRFSYRTAFIAATTTYGIVVYKSTKARLRAGRGMGGPLAIIGDENVQYLLMALVWLISYQVPLAIFPFAVYSVFHVATYTRSNLLPALYPAPAPAGPTPTSPGGKPKSNSALADTIGRFVKDHYDSSMTLVAILEIVLWFRLLGPALLFRKGTWLLLGAYTVFLRARYAQSTFVQGAIGQVGARIDAQTNRQDMPPAVRQGWETVKGLLHQGVQATDISRYLGGQQQPQAKKAQ</sequence>
<dbReference type="GO" id="GO:0071786">
    <property type="term" value="P:endoplasmic reticulum tubular network organization"/>
    <property type="evidence" value="ECO:0007669"/>
    <property type="project" value="TreeGrafter"/>
</dbReference>
<evidence type="ECO:0000313" key="7">
    <source>
        <dbReference type="EMBL" id="PSK40110.1"/>
    </source>
</evidence>
<feature type="transmembrane region" description="Helical" evidence="6">
    <location>
        <begin position="102"/>
        <end position="128"/>
    </location>
</feature>
<evidence type="ECO:0000256" key="1">
    <source>
        <dbReference type="ARBA" id="ARBA00004141"/>
    </source>
</evidence>
<dbReference type="AlphaFoldDB" id="A0A2P7YVY5"/>
<gene>
    <name evidence="7" type="ORF">B9Z65_8050</name>
</gene>
<dbReference type="InterPro" id="IPR005344">
    <property type="entry name" value="TMEM33/Pom33"/>
</dbReference>
<evidence type="ECO:0000256" key="3">
    <source>
        <dbReference type="ARBA" id="ARBA00022692"/>
    </source>
</evidence>